<comment type="caution">
    <text evidence="2">The sequence shown here is derived from an EMBL/GenBank/DDBJ whole genome shotgun (WGS) entry which is preliminary data.</text>
</comment>
<sequence>MNKFNEFDNIKTPDDWKTINFEQASLKNHYSIASHFVMLGICLVLIFSSFGIVYAYNEEFRSWLQEQFQGEKIECIPQMQEDKMWELDGKFLVYYHEKNNLKIVDEVYVFIDGKFVKKEVMHKQGKYKLQDYSFDYVRYQNQIFTFNEKGFFAYSLHLMKDELIYFGSTDNNLCSLNMKTGEVLEITSDHDSVNFAISPNRKYILINKNDKYWTVYNTDKHTEKKINEINPYAHNEEYDFFGEHNLITYDDGEETVIINLETLEAKSLNETCLYPAPSSFTVDFYDQQTTLHNHIDGKKLKINENLENYRYSIYQNRYIIFDSFLVKKIVFVDFKEQKYKVLEYFGKEEYLEYFVVDNQYLIINNTQDYYIMSFQNIFS</sequence>
<evidence type="ECO:0000313" key="2">
    <source>
        <dbReference type="EMBL" id="TCV90887.1"/>
    </source>
</evidence>
<keyword evidence="1" id="KW-0812">Transmembrane</keyword>
<accession>A0A4R3YFB6</accession>
<dbReference type="InterPro" id="IPR036322">
    <property type="entry name" value="WD40_repeat_dom_sf"/>
</dbReference>
<reference evidence="2 3" key="1">
    <citation type="submission" date="2019-03" db="EMBL/GenBank/DDBJ databases">
        <title>Genomic Encyclopedia of Type Strains, Phase IV (KMG-IV): sequencing the most valuable type-strain genomes for metagenomic binning, comparative biology and taxonomic classification.</title>
        <authorList>
            <person name="Goeker M."/>
        </authorList>
    </citation>
    <scope>NUCLEOTIDE SEQUENCE [LARGE SCALE GENOMIC DNA]</scope>
    <source>
        <strain evidence="2 3">DSM 29487</strain>
    </source>
</reference>
<gene>
    <name evidence="2" type="ORF">EDD60_1462</name>
</gene>
<dbReference type="RefSeq" id="WP_066447648.1">
    <property type="nucleotide sequence ID" value="NZ_JANKBF010000041.1"/>
</dbReference>
<keyword evidence="3" id="KW-1185">Reference proteome</keyword>
<keyword evidence="1" id="KW-0472">Membrane</keyword>
<dbReference type="GeneID" id="98916939"/>
<evidence type="ECO:0000313" key="3">
    <source>
        <dbReference type="Proteomes" id="UP000295515"/>
    </source>
</evidence>
<protein>
    <submittedName>
        <fullName evidence="2">Uncharacterized protein</fullName>
    </submittedName>
</protein>
<dbReference type="AlphaFoldDB" id="A0A4R3YFB6"/>
<feature type="transmembrane region" description="Helical" evidence="1">
    <location>
        <begin position="32"/>
        <end position="56"/>
    </location>
</feature>
<dbReference type="SUPFAM" id="SSF50978">
    <property type="entry name" value="WD40 repeat-like"/>
    <property type="match status" value="1"/>
</dbReference>
<dbReference type="Proteomes" id="UP000295515">
    <property type="component" value="Unassembled WGS sequence"/>
</dbReference>
<organism evidence="2 3">
    <name type="scientific">Longibaculum muris</name>
    <dbReference type="NCBI Taxonomy" id="1796628"/>
    <lineage>
        <taxon>Bacteria</taxon>
        <taxon>Bacillati</taxon>
        <taxon>Bacillota</taxon>
        <taxon>Erysipelotrichia</taxon>
        <taxon>Erysipelotrichales</taxon>
        <taxon>Coprobacillaceae</taxon>
        <taxon>Longibaculum</taxon>
    </lineage>
</organism>
<evidence type="ECO:0000256" key="1">
    <source>
        <dbReference type="SAM" id="Phobius"/>
    </source>
</evidence>
<name>A0A4R3YFB6_9FIRM</name>
<proteinExistence type="predicted"/>
<dbReference type="EMBL" id="SMCQ01000046">
    <property type="protein sequence ID" value="TCV90887.1"/>
    <property type="molecule type" value="Genomic_DNA"/>
</dbReference>
<keyword evidence="1" id="KW-1133">Transmembrane helix</keyword>